<dbReference type="NCBIfam" id="TIGR00629">
    <property type="entry name" value="uvde"/>
    <property type="match status" value="1"/>
</dbReference>
<evidence type="ECO:0000256" key="3">
    <source>
        <dbReference type="ARBA" id="ARBA00022763"/>
    </source>
</evidence>
<dbReference type="SUPFAM" id="SSF51658">
    <property type="entry name" value="Xylose isomerase-like"/>
    <property type="match status" value="1"/>
</dbReference>
<evidence type="ECO:0000313" key="9">
    <source>
        <dbReference type="Proteomes" id="UP001497392"/>
    </source>
</evidence>
<keyword evidence="5" id="KW-0378">Hydrolase</keyword>
<reference evidence="8 9" key="1">
    <citation type="submission" date="2024-06" db="EMBL/GenBank/DDBJ databases">
        <authorList>
            <person name="Kraege A."/>
            <person name="Thomma B."/>
        </authorList>
    </citation>
    <scope>NUCLEOTIDE SEQUENCE [LARGE SCALE GENOMIC DNA]</scope>
</reference>
<keyword evidence="2" id="KW-0255">Endonuclease</keyword>
<evidence type="ECO:0000313" key="8">
    <source>
        <dbReference type="EMBL" id="CAL5221499.1"/>
    </source>
</evidence>
<evidence type="ECO:0000256" key="5">
    <source>
        <dbReference type="ARBA" id="ARBA00022801"/>
    </source>
</evidence>
<feature type="compositionally biased region" description="Basic residues" evidence="7">
    <location>
        <begin position="172"/>
        <end position="181"/>
    </location>
</feature>
<protein>
    <submittedName>
        <fullName evidence="8">G3703 protein</fullName>
    </submittedName>
</protein>
<accession>A0ABP1FNG4</accession>
<feature type="compositionally biased region" description="Acidic residues" evidence="7">
    <location>
        <begin position="409"/>
        <end position="418"/>
    </location>
</feature>
<evidence type="ECO:0000256" key="2">
    <source>
        <dbReference type="ARBA" id="ARBA00022759"/>
    </source>
</evidence>
<dbReference type="InterPro" id="IPR036237">
    <property type="entry name" value="Xyl_isomerase-like_sf"/>
</dbReference>
<gene>
    <name evidence="8" type="primary">g3703</name>
    <name evidence="8" type="ORF">VP750_LOCUS3158</name>
</gene>
<name>A0ABP1FNG4_9CHLO</name>
<evidence type="ECO:0000256" key="6">
    <source>
        <dbReference type="ARBA" id="ARBA00023204"/>
    </source>
</evidence>
<feature type="compositionally biased region" description="Low complexity" evidence="7">
    <location>
        <begin position="182"/>
        <end position="191"/>
    </location>
</feature>
<feature type="compositionally biased region" description="Low complexity" evidence="7">
    <location>
        <begin position="341"/>
        <end position="350"/>
    </location>
</feature>
<dbReference type="Pfam" id="PF03851">
    <property type="entry name" value="UvdE"/>
    <property type="match status" value="1"/>
</dbReference>
<dbReference type="Gene3D" id="3.20.20.150">
    <property type="entry name" value="Divalent-metal-dependent TIM barrel enzymes"/>
    <property type="match status" value="1"/>
</dbReference>
<comment type="caution">
    <text evidence="8">The sequence shown here is derived from an EMBL/GenBank/DDBJ whole genome shotgun (WGS) entry which is preliminary data.</text>
</comment>
<feature type="region of interest" description="Disordered" evidence="7">
    <location>
        <begin position="389"/>
        <end position="460"/>
    </location>
</feature>
<feature type="compositionally biased region" description="Basic residues" evidence="7">
    <location>
        <begin position="393"/>
        <end position="402"/>
    </location>
</feature>
<organism evidence="8 9">
    <name type="scientific">Coccomyxa viridis</name>
    <dbReference type="NCBI Taxonomy" id="1274662"/>
    <lineage>
        <taxon>Eukaryota</taxon>
        <taxon>Viridiplantae</taxon>
        <taxon>Chlorophyta</taxon>
        <taxon>core chlorophytes</taxon>
        <taxon>Trebouxiophyceae</taxon>
        <taxon>Trebouxiophyceae incertae sedis</taxon>
        <taxon>Coccomyxaceae</taxon>
        <taxon>Coccomyxa</taxon>
    </lineage>
</organism>
<feature type="region of interest" description="Disordered" evidence="7">
    <location>
        <begin position="157"/>
        <end position="207"/>
    </location>
</feature>
<dbReference type="Proteomes" id="UP001497392">
    <property type="component" value="Unassembled WGS sequence"/>
</dbReference>
<feature type="region of interest" description="Disordered" evidence="7">
    <location>
        <begin position="321"/>
        <end position="352"/>
    </location>
</feature>
<keyword evidence="9" id="KW-1185">Reference proteome</keyword>
<evidence type="ECO:0000256" key="1">
    <source>
        <dbReference type="ARBA" id="ARBA00022722"/>
    </source>
</evidence>
<keyword evidence="6" id="KW-0234">DNA repair</keyword>
<dbReference type="InterPro" id="IPR004601">
    <property type="entry name" value="UvdE"/>
</dbReference>
<evidence type="ECO:0000256" key="4">
    <source>
        <dbReference type="ARBA" id="ARBA00022769"/>
    </source>
</evidence>
<dbReference type="EMBL" id="CAXHTA020000005">
    <property type="protein sequence ID" value="CAL5221499.1"/>
    <property type="molecule type" value="Genomic_DNA"/>
</dbReference>
<keyword evidence="1" id="KW-0540">Nuclease</keyword>
<sequence length="795" mass="84771">MAGGRSANRSNTKAIKAAEMAVADVKPGPDAPVLNGAHAENGALPETESLLAAANGVTQPKARKIRTSKAVKAAQLAVADIKVDPDAHVLNGAHAENGALPETASLPAAVDGSELPKARKSRASKAVKAAQQAVADNKPDSNAPVLNGAYAEDGALPETASQPAAMEASKQPKARKSRASKAVKAAHAAAADMNPDPEAPVPASTHAEKGALPEMESVPAALDGTKPLKARKSRAKVSGSIQAPAEATVKLESGESVAAELAASIAVAKEGALLVSEETVKKARGKKKQQPQPEAMAMPAIPAAEAASKAKGRRTKAGAAAAAVPTVKAEEGPVEEQPLTAGAEAPLAAAPKKKAVRRAKSAKASIGEAAEAAVMAVPVSVDATAAVEEAAPKKRAPQRKKAAAASDAAAEEDALEDEDKPKPKRQRRAKSAPSELPAVEGAEGEPVKKKRRPKGPDPDAFLLPAREVLEIAQANPPDPRPVPNLGYACLNMDLREQRPPIFTNRACIQKTFLEKGLDYVSELALENCRALAGIIQWNHEKGIRLFRLSSDIFPWCTEYELKQLKDFDAIADELAFAGKLANAYDQRLTFHPSHFVKLAAETDELLNKSIKELEVHSLVFDLMGFPPCHRNKINIHVGGIYGDKEHTIRRFAENFNTRCSPNLQARMTVENDDRPNSYSMTDLLLLHNLTSIPLVFDFHHQKFCPGDFNEKGALYAAVATWPKGIRPVVHWSESQEGRIPHAHSDYISGPMNLHGLEKDIDVMIEAKCKERALLRFREAMTKPPTEDAVMASKFV</sequence>
<evidence type="ECO:0000256" key="7">
    <source>
        <dbReference type="SAM" id="MobiDB-lite"/>
    </source>
</evidence>
<keyword evidence="4" id="KW-0228">DNA excision</keyword>
<dbReference type="PANTHER" id="PTHR31290:SF5">
    <property type="entry name" value="UV-DAMAGE ENDONUCLEASE"/>
    <property type="match status" value="1"/>
</dbReference>
<proteinExistence type="predicted"/>
<keyword evidence="3" id="KW-0227">DNA damage</keyword>
<dbReference type="PANTHER" id="PTHR31290">
    <property type="entry name" value="UV-DAMAGE ENDONUCLEASE"/>
    <property type="match status" value="1"/>
</dbReference>